<dbReference type="RefSeq" id="WP_131170040.1">
    <property type="nucleotide sequence ID" value="NZ_SDMQ01000020.1"/>
</dbReference>
<dbReference type="InterPro" id="IPR006521">
    <property type="entry name" value="Tail_protein_I"/>
</dbReference>
<evidence type="ECO:0008006" key="4">
    <source>
        <dbReference type="Google" id="ProtNLM"/>
    </source>
</evidence>
<feature type="compositionally biased region" description="Basic and acidic residues" evidence="1">
    <location>
        <begin position="497"/>
        <end position="506"/>
    </location>
</feature>
<accession>A0A4Q9KB20</accession>
<keyword evidence="3" id="KW-1185">Reference proteome</keyword>
<gene>
    <name evidence="2" type="ORF">ET989_13980</name>
</gene>
<evidence type="ECO:0000313" key="3">
    <source>
        <dbReference type="Proteomes" id="UP000292373"/>
    </source>
</evidence>
<dbReference type="AlphaFoldDB" id="A0A4Q9KB20"/>
<dbReference type="Pfam" id="PF09684">
    <property type="entry name" value="Tail_P2_I"/>
    <property type="match status" value="1"/>
</dbReference>
<dbReference type="InterPro" id="IPR011748">
    <property type="entry name" value="Unchr_phage_tail-like"/>
</dbReference>
<dbReference type="Proteomes" id="UP000292373">
    <property type="component" value="Unassembled WGS sequence"/>
</dbReference>
<sequence length="803" mass="88750">MDVQGSEFHLLHGPMDWGACLDTVHDLPLRDVGAIGPSPELSLPDSAWEYDARRDWLRLRRDTARFQPALRTLPMTAEARRGAGRDRYGAWYWIGPDRRTIHHREVGAAASAPWWTIDELHAHCGCRAPAGARFGSVVTCPVDPAVLVGLAVTTTHHLVVGYDGPAGAGLFAFDLHAGGGPERITFGAAPFAPWDLADTAEGGVLVLDRDHGTYWHLDRNLRVAGEENTRPGTFADLDAEGTVTTRAYRTQPSTPGWALRGGDGTPLRPVSIEPGPPGTVLVLESDADPGYSTVHCFARETLVWSRPLRDIIEVIDSDDPTHTPRRISLLAHDFAYLPAGSARPLENPLLYLADAQGDQVVAFTLDPGTGAVVAQDDFLPLRRWAGRALVRAAGSLWYDFGERWIEVGVFTECRFAGTATLVTPPPVGDLPGEPFDSRLPACVWHRLLLDALVPSGTSILVEARAADEVDVLPAQPWVTQPAPLRRGGGSELPWADPWRDQRDPRDPAAPLPDGLGTLELLFQDVVGRYLQLRVTLSGGGRASAAIRSLRAWFPRFSYVQHYLPAVYAEHDLGARFLERMLANPEGVLTVLEEKIEHTHLLLDARTARDVDLDWLGRWFALLLDPAWPVDRRRFLIEHVDAFHRRRGTPAGLVGMLRVLFDPAVSERGVFRLHGVPATRSRIRLVERFLTRGPGLDRVRQNAHRFVLQVPRCLEQDKVELARRIVEQGKPAHAEYTLEVYDSTFMVDAARLGLDTELGDSWRFTPIVLDLTLVAAGHLSATWPFDVTDRMVTGRDRLPDGPPL</sequence>
<evidence type="ECO:0000256" key="1">
    <source>
        <dbReference type="SAM" id="MobiDB-lite"/>
    </source>
</evidence>
<organism evidence="2 3">
    <name type="scientific">Propioniciclava sinopodophylli</name>
    <dbReference type="NCBI Taxonomy" id="1837344"/>
    <lineage>
        <taxon>Bacteria</taxon>
        <taxon>Bacillati</taxon>
        <taxon>Actinomycetota</taxon>
        <taxon>Actinomycetes</taxon>
        <taxon>Propionibacteriales</taxon>
        <taxon>Propionibacteriaceae</taxon>
        <taxon>Propioniciclava</taxon>
    </lineage>
</organism>
<name>A0A4Q9KB20_9ACTN</name>
<reference evidence="2 3" key="1">
    <citation type="submission" date="2019-01" db="EMBL/GenBank/DDBJ databases">
        <title>Lactibacter flavus gen. nov., sp. nov., a novel bacterium of the family Propionibacteriaceae isolated from raw milk and dairy products.</title>
        <authorList>
            <person name="Huptas C."/>
            <person name="Wenning M."/>
            <person name="Breitenwieser F."/>
            <person name="Doll E."/>
            <person name="Von Neubeck M."/>
            <person name="Busse H.-J."/>
            <person name="Scherer S."/>
        </authorList>
    </citation>
    <scope>NUCLEOTIDE SEQUENCE [LARGE SCALE GENOMIC DNA]</scope>
    <source>
        <strain evidence="2 3">KCTC 33808</strain>
    </source>
</reference>
<dbReference type="OrthoDB" id="370073at2"/>
<evidence type="ECO:0000313" key="2">
    <source>
        <dbReference type="EMBL" id="TBT82594.1"/>
    </source>
</evidence>
<dbReference type="EMBL" id="SDMQ01000020">
    <property type="protein sequence ID" value="TBT82594.1"/>
    <property type="molecule type" value="Genomic_DNA"/>
</dbReference>
<proteinExistence type="predicted"/>
<protein>
    <recommendedName>
        <fullName evidence="4">Phage tail protein</fullName>
    </recommendedName>
</protein>
<comment type="caution">
    <text evidence="2">The sequence shown here is derived from an EMBL/GenBank/DDBJ whole genome shotgun (WGS) entry which is preliminary data.</text>
</comment>
<feature type="region of interest" description="Disordered" evidence="1">
    <location>
        <begin position="484"/>
        <end position="510"/>
    </location>
</feature>
<dbReference type="NCBIfam" id="TIGR02242">
    <property type="entry name" value="tail_TIGR02242"/>
    <property type="match status" value="1"/>
</dbReference>